<dbReference type="GO" id="GO:0004362">
    <property type="term" value="F:glutathione-disulfide reductase (NADPH) activity"/>
    <property type="evidence" value="ECO:0007669"/>
    <property type="project" value="TreeGrafter"/>
</dbReference>
<feature type="disulfide bond" description="Redox-active" evidence="13">
    <location>
        <begin position="100"/>
        <end position="105"/>
    </location>
</feature>
<feature type="domain" description="Pyridine nucleotide-disulphide oxidoreductase dimerisation" evidence="15">
    <location>
        <begin position="407"/>
        <end position="518"/>
    </location>
</feature>
<keyword evidence="4 14" id="KW-0285">Flavoprotein</keyword>
<feature type="binding site" evidence="12">
    <location>
        <begin position="239"/>
        <end position="246"/>
    </location>
    <ligand>
        <name>NAD(+)</name>
        <dbReference type="ChEBI" id="CHEBI:57540"/>
    </ligand>
</feature>
<evidence type="ECO:0000256" key="1">
    <source>
        <dbReference type="ARBA" id="ARBA00007532"/>
    </source>
</evidence>
<dbReference type="PIRSF" id="PIRSF000350">
    <property type="entry name" value="Mercury_reductase_MerA"/>
    <property type="match status" value="1"/>
</dbReference>
<dbReference type="GO" id="GO:0034599">
    <property type="term" value="P:cellular response to oxidative stress"/>
    <property type="evidence" value="ECO:0007669"/>
    <property type="project" value="TreeGrafter"/>
</dbReference>
<dbReference type="Gene3D" id="3.30.390.30">
    <property type="match status" value="1"/>
</dbReference>
<evidence type="ECO:0000256" key="13">
    <source>
        <dbReference type="PIRSR" id="PIRSR000350-4"/>
    </source>
</evidence>
<dbReference type="SUPFAM" id="SSF55424">
    <property type="entry name" value="FAD/NAD-linked reductases, dimerisation (C-terminal) domain"/>
    <property type="match status" value="1"/>
</dbReference>
<accession>A0AAU9JB99</accession>
<comment type="caution">
    <text evidence="17">The sequence shown here is derived from an EMBL/GenBank/DDBJ whole genome shotgun (WGS) entry which is preliminary data.</text>
</comment>
<evidence type="ECO:0000256" key="2">
    <source>
        <dbReference type="ARBA" id="ARBA00012610"/>
    </source>
</evidence>
<dbReference type="EMBL" id="CAJZBQ010000033">
    <property type="protein sequence ID" value="CAG9322956.1"/>
    <property type="molecule type" value="Genomic_DNA"/>
</dbReference>
<dbReference type="InterPro" id="IPR036188">
    <property type="entry name" value="FAD/NAD-bd_sf"/>
</dbReference>
<protein>
    <recommendedName>
        <fullName evidence="3">Thioredoxin reductase</fullName>
        <ecNumber evidence="2">1.8.1.9</ecNumber>
    </recommendedName>
</protein>
<evidence type="ECO:0000256" key="5">
    <source>
        <dbReference type="ARBA" id="ARBA00022827"/>
    </source>
</evidence>
<dbReference type="SUPFAM" id="SSF51971">
    <property type="entry name" value="Nucleotide-binding domain"/>
    <property type="match status" value="1"/>
</dbReference>
<dbReference type="SUPFAM" id="SSF51905">
    <property type="entry name" value="FAD/NAD(P)-binding domain"/>
    <property type="match status" value="1"/>
</dbReference>
<comment type="cofactor">
    <cofactor evidence="12">
        <name>FAD</name>
        <dbReference type="ChEBI" id="CHEBI:57692"/>
    </cofactor>
    <text evidence="12">Binds 1 FAD per subunit.</text>
</comment>
<dbReference type="InterPro" id="IPR006338">
    <property type="entry name" value="Thioredoxin/glutathione_Rdtase"/>
</dbReference>
<dbReference type="PANTHER" id="PTHR42737">
    <property type="entry name" value="GLUTATHIONE REDUCTASE"/>
    <property type="match status" value="1"/>
</dbReference>
<dbReference type="Pfam" id="PF07992">
    <property type="entry name" value="Pyr_redox_2"/>
    <property type="match status" value="1"/>
</dbReference>
<feature type="binding site" evidence="12">
    <location>
        <position position="109"/>
    </location>
    <ligand>
        <name>FAD</name>
        <dbReference type="ChEBI" id="CHEBI:57692"/>
    </ligand>
</feature>
<feature type="binding site" evidence="12">
    <location>
        <position position="371"/>
    </location>
    <ligand>
        <name>FAD</name>
        <dbReference type="ChEBI" id="CHEBI:57692"/>
    </ligand>
</feature>
<evidence type="ECO:0000256" key="10">
    <source>
        <dbReference type="ARBA" id="ARBA00053237"/>
    </source>
</evidence>
<dbReference type="InterPro" id="IPR046952">
    <property type="entry name" value="GSHR/TRXR-like"/>
</dbReference>
<dbReference type="Pfam" id="PF02852">
    <property type="entry name" value="Pyr_redox_dim"/>
    <property type="match status" value="1"/>
</dbReference>
<evidence type="ECO:0000259" key="15">
    <source>
        <dbReference type="Pfam" id="PF02852"/>
    </source>
</evidence>
<dbReference type="EC" id="1.8.1.9" evidence="2"/>
<evidence type="ECO:0000256" key="14">
    <source>
        <dbReference type="RuleBase" id="RU003691"/>
    </source>
</evidence>
<dbReference type="GO" id="GO:0004791">
    <property type="term" value="F:thioredoxin-disulfide reductase (NADPH) activity"/>
    <property type="evidence" value="ECO:0007669"/>
    <property type="project" value="UniProtKB-EC"/>
</dbReference>
<dbReference type="FunFam" id="3.30.390.30:FF:000004">
    <property type="entry name" value="Thioredoxin reductase 1, cytoplasmic"/>
    <property type="match status" value="1"/>
</dbReference>
<evidence type="ECO:0000256" key="8">
    <source>
        <dbReference type="ARBA" id="ARBA00023157"/>
    </source>
</evidence>
<sequence length="537" mass="58707">MESNQPDQGEEMEMVMDMVGFGGPEEEAPVMSFNMLDPGGGEEEVPVRKSPYQFDLFVIGGGSGGLSCAKEAATLGAKVALADFVPPTPIGTTWGLGGTCVNVGCIPKKLMHFAGIFGDYQGDQRECGWELPTNVPHNWERMVANVQKHIQVLNWGYRVQLIDKEITYFNHYASFVDSHTVALHDKTGKFVKNVTSENFVVAVGLRPSYGGYPGAEECCFTSDDLFSMKSVRDNILCIGASYISLECAGFLHSLGKHVTIMVRSILLRGFDQEVAEKIGSFMEGLGMVFIKGAVPIQFSKTEDGKVRVEYEQNGEQKVEIYGAVFLAIGRIALTKGIKPENAGIVINPRNNKIIVDEADRSSVPNIFSIGDVSDGRPELTPSAIQAGSYLAKRLFGGSTHIMDYVNVPTTVFTPIEYGCCGLSEEKAIEIYGDENVEVYHSMFKPLEWNYLESREGKYCYGKIVTNKLENEKVIGLHYLGPNAGEVLQGFAAAMKCGLTKEILDQTVGIHPTCAEELTKIDVTKRSGRTAAKTGCWG</sequence>
<dbReference type="GO" id="GO:0045454">
    <property type="term" value="P:cell redox homeostasis"/>
    <property type="evidence" value="ECO:0007669"/>
    <property type="project" value="InterPro"/>
</dbReference>
<evidence type="ECO:0000256" key="9">
    <source>
        <dbReference type="ARBA" id="ARBA00023284"/>
    </source>
</evidence>
<dbReference type="FunFam" id="3.50.50.60:FF:000190">
    <property type="entry name" value="Thioredoxin reductase"/>
    <property type="match status" value="1"/>
</dbReference>
<comment type="function">
    <text evidence="10">Catalyzes the transfer of electrons from NADPH to thioredoxins TRX1, TRX2 and TRX3, which in turn act as reductants of disulfide containing proteins. Able to reduce nitroglutathione (GSNO), a compound involved in the transport of nitric oxide (NO); however, TRX1 is more efficient in reducing GSNO. Has no catalytic activity towards oxidized glutathione (GSSG).</text>
</comment>
<reference evidence="17" key="1">
    <citation type="submission" date="2021-09" db="EMBL/GenBank/DDBJ databases">
        <authorList>
            <consortium name="AG Swart"/>
            <person name="Singh M."/>
            <person name="Singh A."/>
            <person name="Seah K."/>
            <person name="Emmerich C."/>
        </authorList>
    </citation>
    <scope>NUCLEOTIDE SEQUENCE</scope>
    <source>
        <strain evidence="17">ATCC30299</strain>
    </source>
</reference>
<dbReference type="Gene3D" id="3.50.50.60">
    <property type="entry name" value="FAD/NAD(P)-binding domain"/>
    <property type="match status" value="2"/>
</dbReference>
<evidence type="ECO:0000259" key="16">
    <source>
        <dbReference type="Pfam" id="PF07992"/>
    </source>
</evidence>
<evidence type="ECO:0000313" key="17">
    <source>
        <dbReference type="EMBL" id="CAG9322956.1"/>
    </source>
</evidence>
<keyword evidence="7 14" id="KW-0560">Oxidoreductase</keyword>
<evidence type="ECO:0000256" key="3">
    <source>
        <dbReference type="ARBA" id="ARBA00018719"/>
    </source>
</evidence>
<dbReference type="PROSITE" id="PS00076">
    <property type="entry name" value="PYRIDINE_REDOX_1"/>
    <property type="match status" value="1"/>
</dbReference>
<evidence type="ECO:0000256" key="12">
    <source>
        <dbReference type="PIRSR" id="PIRSR000350-3"/>
    </source>
</evidence>
<feature type="active site" description="Proton acceptor" evidence="11">
    <location>
        <position position="510"/>
    </location>
</feature>
<comment type="similarity">
    <text evidence="1 14">Belongs to the class-I pyridine nucleotide-disulfide oxidoreductase family.</text>
</comment>
<dbReference type="InterPro" id="IPR001100">
    <property type="entry name" value="Pyr_nuc-diS_OxRdtase"/>
</dbReference>
<gene>
    <name evidence="17" type="ORF">BSTOLATCC_MIC32861</name>
</gene>
<keyword evidence="9 14" id="KW-0676">Redox-active center</keyword>
<dbReference type="PANTHER" id="PTHR42737:SF6">
    <property type="entry name" value="THIOREDOXIN-DISULFIDE REDUCTASE"/>
    <property type="match status" value="1"/>
</dbReference>
<keyword evidence="5 12" id="KW-0274">FAD</keyword>
<name>A0AAU9JB99_9CILI</name>
<feature type="domain" description="FAD/NAD(P)-binding" evidence="16">
    <location>
        <begin position="54"/>
        <end position="387"/>
    </location>
</feature>
<dbReference type="AlphaFoldDB" id="A0AAU9JB99"/>
<organism evidence="17 18">
    <name type="scientific">Blepharisma stoltei</name>
    <dbReference type="NCBI Taxonomy" id="1481888"/>
    <lineage>
        <taxon>Eukaryota</taxon>
        <taxon>Sar</taxon>
        <taxon>Alveolata</taxon>
        <taxon>Ciliophora</taxon>
        <taxon>Postciliodesmatophora</taxon>
        <taxon>Heterotrichea</taxon>
        <taxon>Heterotrichida</taxon>
        <taxon>Blepharismidae</taxon>
        <taxon>Blepharisma</taxon>
    </lineage>
</organism>
<dbReference type="PRINTS" id="PR00411">
    <property type="entry name" value="PNDRDTASEI"/>
</dbReference>
<dbReference type="InterPro" id="IPR016156">
    <property type="entry name" value="FAD/NAD-linked_Rdtase_dimer_sf"/>
</dbReference>
<evidence type="ECO:0000256" key="7">
    <source>
        <dbReference type="ARBA" id="ARBA00023002"/>
    </source>
</evidence>
<dbReference type="InterPro" id="IPR012999">
    <property type="entry name" value="Pyr_OxRdtase_I_AS"/>
</dbReference>
<proteinExistence type="inferred from homology"/>
<keyword evidence="8" id="KW-1015">Disulfide bond</keyword>
<evidence type="ECO:0000256" key="4">
    <source>
        <dbReference type="ARBA" id="ARBA00022630"/>
    </source>
</evidence>
<dbReference type="InterPro" id="IPR004099">
    <property type="entry name" value="Pyr_nucl-diS_OxRdtase_dimer"/>
</dbReference>
<dbReference type="GO" id="GO:0050660">
    <property type="term" value="F:flavin adenine dinucleotide binding"/>
    <property type="evidence" value="ECO:0007669"/>
    <property type="project" value="InterPro"/>
</dbReference>
<dbReference type="GO" id="GO:0006749">
    <property type="term" value="P:glutathione metabolic process"/>
    <property type="evidence" value="ECO:0007669"/>
    <property type="project" value="TreeGrafter"/>
</dbReference>
<evidence type="ECO:0000256" key="11">
    <source>
        <dbReference type="PIRSR" id="PIRSR000350-2"/>
    </source>
</evidence>
<dbReference type="PRINTS" id="PR00368">
    <property type="entry name" value="FADPNR"/>
</dbReference>
<evidence type="ECO:0000256" key="6">
    <source>
        <dbReference type="ARBA" id="ARBA00022857"/>
    </source>
</evidence>
<keyword evidence="18" id="KW-1185">Reference proteome</keyword>
<keyword evidence="12" id="KW-0520">NAD</keyword>
<dbReference type="NCBIfam" id="TIGR01438">
    <property type="entry name" value="TGR"/>
    <property type="match status" value="1"/>
</dbReference>
<evidence type="ECO:0000313" key="18">
    <source>
        <dbReference type="Proteomes" id="UP001162131"/>
    </source>
</evidence>
<keyword evidence="6" id="KW-0521">NADP</keyword>
<dbReference type="InterPro" id="IPR023753">
    <property type="entry name" value="FAD/NAD-binding_dom"/>
</dbReference>
<dbReference type="GO" id="GO:0005739">
    <property type="term" value="C:mitochondrion"/>
    <property type="evidence" value="ECO:0007669"/>
    <property type="project" value="TreeGrafter"/>
</dbReference>
<dbReference type="Proteomes" id="UP001162131">
    <property type="component" value="Unassembled WGS sequence"/>
</dbReference>
<feature type="binding site" evidence="12">
    <location>
        <position position="329"/>
    </location>
    <ligand>
        <name>NAD(+)</name>
        <dbReference type="ChEBI" id="CHEBI:57540"/>
    </ligand>
</feature>
<keyword evidence="12" id="KW-0547">Nucleotide-binding</keyword>
<dbReference type="GO" id="GO:0005829">
    <property type="term" value="C:cytosol"/>
    <property type="evidence" value="ECO:0007669"/>
    <property type="project" value="TreeGrafter"/>
</dbReference>